<feature type="non-terminal residue" evidence="1">
    <location>
        <position position="1"/>
    </location>
</feature>
<protein>
    <submittedName>
        <fullName evidence="1">Uncharacterized protein</fullName>
    </submittedName>
</protein>
<proteinExistence type="predicted"/>
<reference evidence="1 2" key="1">
    <citation type="submission" date="2024-05" db="EMBL/GenBank/DDBJ databases">
        <authorList>
            <person name="Wallberg A."/>
        </authorList>
    </citation>
    <scope>NUCLEOTIDE SEQUENCE [LARGE SCALE GENOMIC DNA]</scope>
</reference>
<dbReference type="AlphaFoldDB" id="A0AAV2SHG4"/>
<dbReference type="Proteomes" id="UP001497623">
    <property type="component" value="Unassembled WGS sequence"/>
</dbReference>
<evidence type="ECO:0000313" key="2">
    <source>
        <dbReference type="Proteomes" id="UP001497623"/>
    </source>
</evidence>
<feature type="non-terminal residue" evidence="1">
    <location>
        <position position="134"/>
    </location>
</feature>
<accession>A0AAV2SHG4</accession>
<dbReference type="EMBL" id="CAXKWB010069351">
    <property type="protein sequence ID" value="CAL4193146.1"/>
    <property type="molecule type" value="Genomic_DNA"/>
</dbReference>
<name>A0AAV2SHG4_MEGNR</name>
<evidence type="ECO:0000313" key="1">
    <source>
        <dbReference type="EMBL" id="CAL4193146.1"/>
    </source>
</evidence>
<gene>
    <name evidence="1" type="ORF">MNOR_LOCUS36798</name>
</gene>
<organism evidence="1 2">
    <name type="scientific">Meganyctiphanes norvegica</name>
    <name type="common">Northern krill</name>
    <name type="synonym">Thysanopoda norvegica</name>
    <dbReference type="NCBI Taxonomy" id="48144"/>
    <lineage>
        <taxon>Eukaryota</taxon>
        <taxon>Metazoa</taxon>
        <taxon>Ecdysozoa</taxon>
        <taxon>Arthropoda</taxon>
        <taxon>Crustacea</taxon>
        <taxon>Multicrustacea</taxon>
        <taxon>Malacostraca</taxon>
        <taxon>Eumalacostraca</taxon>
        <taxon>Eucarida</taxon>
        <taxon>Euphausiacea</taxon>
        <taxon>Euphausiidae</taxon>
        <taxon>Meganyctiphanes</taxon>
    </lineage>
</organism>
<keyword evidence="2" id="KW-1185">Reference proteome</keyword>
<sequence>WRHATEGILIANKLYLKRDYKAHIELESQVADHCIGHALSCPREVRHQAFCNHQHNLPCHACEELKKCMQNIDDAFDELNFPSEAMKADLQYRFCQSRKAVQAWKAHQLRSVNQDHARIDILQGLTPNSAFITQ</sequence>
<comment type="caution">
    <text evidence="1">The sequence shown here is derived from an EMBL/GenBank/DDBJ whole genome shotgun (WGS) entry which is preliminary data.</text>
</comment>